<reference evidence="1" key="1">
    <citation type="journal article" date="2014" name="Front. Microbiol.">
        <title>High frequency of phylogenetically diverse reductive dehalogenase-homologous genes in deep subseafloor sedimentary metagenomes.</title>
        <authorList>
            <person name="Kawai M."/>
            <person name="Futagami T."/>
            <person name="Toyoda A."/>
            <person name="Takaki Y."/>
            <person name="Nishi S."/>
            <person name="Hori S."/>
            <person name="Arai W."/>
            <person name="Tsubouchi T."/>
            <person name="Morono Y."/>
            <person name="Uchiyama I."/>
            <person name="Ito T."/>
            <person name="Fujiyama A."/>
            <person name="Inagaki F."/>
            <person name="Takami H."/>
        </authorList>
    </citation>
    <scope>NUCLEOTIDE SEQUENCE</scope>
    <source>
        <strain evidence="1">Expedition CK06-06</strain>
    </source>
</reference>
<proteinExistence type="predicted"/>
<protein>
    <submittedName>
        <fullName evidence="1">Uncharacterized protein</fullName>
    </submittedName>
</protein>
<comment type="caution">
    <text evidence="1">The sequence shown here is derived from an EMBL/GenBank/DDBJ whole genome shotgun (WGS) entry which is preliminary data.</text>
</comment>
<organism evidence="1">
    <name type="scientific">marine sediment metagenome</name>
    <dbReference type="NCBI Taxonomy" id="412755"/>
    <lineage>
        <taxon>unclassified sequences</taxon>
        <taxon>metagenomes</taxon>
        <taxon>ecological metagenomes</taxon>
    </lineage>
</organism>
<dbReference type="AlphaFoldDB" id="X0XDE3"/>
<name>X0XDE3_9ZZZZ</name>
<evidence type="ECO:0000313" key="1">
    <source>
        <dbReference type="EMBL" id="GAG34683.1"/>
    </source>
</evidence>
<accession>X0XDE3</accession>
<gene>
    <name evidence="1" type="ORF">S01H1_63325</name>
</gene>
<dbReference type="EMBL" id="BARS01041663">
    <property type="protein sequence ID" value="GAG34683.1"/>
    <property type="molecule type" value="Genomic_DNA"/>
</dbReference>
<sequence>MIPSSGWQPQALLEDDYSLLAYITAYLSVVSSETGERLTLPVHSSRHYALKIIQEPLNLFPEVLAGPFYARGMVD</sequence>